<protein>
    <submittedName>
        <fullName evidence="3">M15 family metallopeptidase</fullName>
    </submittedName>
</protein>
<evidence type="ECO:0000259" key="2">
    <source>
        <dbReference type="Pfam" id="PF13539"/>
    </source>
</evidence>
<dbReference type="SUPFAM" id="SSF55166">
    <property type="entry name" value="Hedgehog/DD-peptidase"/>
    <property type="match status" value="1"/>
</dbReference>
<dbReference type="GO" id="GO:0008233">
    <property type="term" value="F:peptidase activity"/>
    <property type="evidence" value="ECO:0007669"/>
    <property type="project" value="InterPro"/>
</dbReference>
<keyword evidence="1" id="KW-0677">Repeat</keyword>
<dbReference type="AlphaFoldDB" id="A0A9D1W3A7"/>
<comment type="caution">
    <text evidence="3">The sequence shown here is derived from an EMBL/GenBank/DDBJ whole genome shotgun (WGS) entry which is preliminary data.</text>
</comment>
<sequence>MRDISQLHPVLQEKLRQVEKACGERGLPIGIGECIRTVEEQNELYAQGRTKPGQIVTNAKGTSYSSMHQWGVAFDFYRKDGKGSYEDGDGFFQKVGEIGKEFGLEWGGDWKSIVDKPHLQLPDWGSTPKLLKKEYRTPQAFMETWPAGGWQFDGTGWLHRRSDGLYTRNDWEFIDGYWYWFDGAGHAVEDAWYSYKGKWYYMGHDGKMVTGLRIIEGKVYYFYEEGAMAETAVTLTPGEDGSLG</sequence>
<dbReference type="CDD" id="cd14845">
    <property type="entry name" value="L-Ala-D-Glu_peptidase_like"/>
    <property type="match status" value="1"/>
</dbReference>
<dbReference type="Pfam" id="PF01473">
    <property type="entry name" value="Choline_bind_1"/>
    <property type="match status" value="3"/>
</dbReference>
<evidence type="ECO:0000313" key="3">
    <source>
        <dbReference type="EMBL" id="HIX51794.1"/>
    </source>
</evidence>
<reference evidence="3" key="1">
    <citation type="journal article" date="2021" name="PeerJ">
        <title>Extensive microbial diversity within the chicken gut microbiome revealed by metagenomics and culture.</title>
        <authorList>
            <person name="Gilroy R."/>
            <person name="Ravi A."/>
            <person name="Getino M."/>
            <person name="Pursley I."/>
            <person name="Horton D.L."/>
            <person name="Alikhan N.F."/>
            <person name="Baker D."/>
            <person name="Gharbi K."/>
            <person name="Hall N."/>
            <person name="Watson M."/>
            <person name="Adriaenssens E.M."/>
            <person name="Foster-Nyarko E."/>
            <person name="Jarju S."/>
            <person name="Secka A."/>
            <person name="Antonio M."/>
            <person name="Oren A."/>
            <person name="Chaudhuri R.R."/>
            <person name="La Ragione R."/>
            <person name="Hildebrand F."/>
            <person name="Pallen M.J."/>
        </authorList>
    </citation>
    <scope>NUCLEOTIDE SEQUENCE</scope>
    <source>
        <strain evidence="3">ChiGjej4B4-12881</strain>
    </source>
</reference>
<dbReference type="InterPro" id="IPR018337">
    <property type="entry name" value="Cell_wall/Cho-bd_repeat"/>
</dbReference>
<dbReference type="Pfam" id="PF13539">
    <property type="entry name" value="Peptidase_M15_4"/>
    <property type="match status" value="1"/>
</dbReference>
<accession>A0A9D1W3A7</accession>
<evidence type="ECO:0000256" key="1">
    <source>
        <dbReference type="ARBA" id="ARBA00022737"/>
    </source>
</evidence>
<dbReference type="SUPFAM" id="SSF69360">
    <property type="entry name" value="Cell wall binding repeat"/>
    <property type="match status" value="1"/>
</dbReference>
<dbReference type="Proteomes" id="UP000886780">
    <property type="component" value="Unassembled WGS sequence"/>
</dbReference>
<proteinExistence type="predicted"/>
<feature type="domain" description="Peptidase M15C" evidence="2">
    <location>
        <begin position="61"/>
        <end position="120"/>
    </location>
</feature>
<evidence type="ECO:0000313" key="4">
    <source>
        <dbReference type="Proteomes" id="UP000886780"/>
    </source>
</evidence>
<name>A0A9D1W3A7_9FIRM</name>
<organism evidence="3 4">
    <name type="scientific">Candidatus Lachnoclostridium stercoripullorum</name>
    <dbReference type="NCBI Taxonomy" id="2838635"/>
    <lineage>
        <taxon>Bacteria</taxon>
        <taxon>Bacillati</taxon>
        <taxon>Bacillota</taxon>
        <taxon>Clostridia</taxon>
        <taxon>Lachnospirales</taxon>
        <taxon>Lachnospiraceae</taxon>
    </lineage>
</organism>
<dbReference type="InterPro" id="IPR039561">
    <property type="entry name" value="Peptidase_M15C"/>
</dbReference>
<dbReference type="Gene3D" id="3.30.1380.10">
    <property type="match status" value="1"/>
</dbReference>
<dbReference type="InterPro" id="IPR009045">
    <property type="entry name" value="Zn_M74/Hedgehog-like"/>
</dbReference>
<gene>
    <name evidence="3" type="ORF">IAA28_03180</name>
</gene>
<reference evidence="3" key="2">
    <citation type="submission" date="2021-04" db="EMBL/GenBank/DDBJ databases">
        <authorList>
            <person name="Gilroy R."/>
        </authorList>
    </citation>
    <scope>NUCLEOTIDE SEQUENCE</scope>
    <source>
        <strain evidence="3">ChiGjej4B4-12881</strain>
    </source>
</reference>
<dbReference type="EMBL" id="DXEU01000057">
    <property type="protein sequence ID" value="HIX51794.1"/>
    <property type="molecule type" value="Genomic_DNA"/>
</dbReference>
<dbReference type="Gene3D" id="2.10.270.10">
    <property type="entry name" value="Cholin Binding"/>
    <property type="match status" value="1"/>
</dbReference>